<dbReference type="RefSeq" id="WP_213172030.1">
    <property type="nucleotide sequence ID" value="NZ_CP070496.1"/>
</dbReference>
<evidence type="ECO:0000313" key="3">
    <source>
        <dbReference type="Proteomes" id="UP000662939"/>
    </source>
</evidence>
<evidence type="ECO:0000313" key="2">
    <source>
        <dbReference type="EMBL" id="QSB06019.1"/>
    </source>
</evidence>
<evidence type="ECO:0000256" key="1">
    <source>
        <dbReference type="SAM" id="MobiDB-lite"/>
    </source>
</evidence>
<dbReference type="EMBL" id="CP070496">
    <property type="protein sequence ID" value="QSB06019.1"/>
    <property type="molecule type" value="Genomic_DNA"/>
</dbReference>
<feature type="region of interest" description="Disordered" evidence="1">
    <location>
        <begin position="1"/>
        <end position="38"/>
    </location>
</feature>
<gene>
    <name evidence="2" type="ORF">JQS30_03595</name>
</gene>
<accession>A0A895XRP9</accession>
<proteinExistence type="predicted"/>
<dbReference type="KEGG" id="nav:JQS30_03595"/>
<reference evidence="2" key="1">
    <citation type="submission" date="2021-02" db="EMBL/GenBank/DDBJ databases">
        <title>Natronoglycomyces albus gen. nov., sp. nov, a haloalkaliphilic actinobacterium from a soda solonchak soil.</title>
        <authorList>
            <person name="Sorokin D.Y."/>
            <person name="Khijniak T.V."/>
            <person name="Zakharycheva A.P."/>
            <person name="Boueva O.V."/>
            <person name="Ariskina E.V."/>
            <person name="Hahnke R.L."/>
            <person name="Bunk B."/>
            <person name="Sproer C."/>
            <person name="Schumann P."/>
            <person name="Evtushenko L.I."/>
            <person name="Kublanov I.V."/>
        </authorList>
    </citation>
    <scope>NUCLEOTIDE SEQUENCE</scope>
    <source>
        <strain evidence="2">DSM 106290</strain>
    </source>
</reference>
<protein>
    <submittedName>
        <fullName evidence="2">Uncharacterized protein</fullName>
    </submittedName>
</protein>
<organism evidence="2 3">
    <name type="scientific">Natronoglycomyces albus</name>
    <dbReference type="NCBI Taxonomy" id="2811108"/>
    <lineage>
        <taxon>Bacteria</taxon>
        <taxon>Bacillati</taxon>
        <taxon>Actinomycetota</taxon>
        <taxon>Actinomycetes</taxon>
        <taxon>Glycomycetales</taxon>
        <taxon>Glycomycetaceae</taxon>
        <taxon>Natronoglycomyces</taxon>
    </lineage>
</organism>
<feature type="region of interest" description="Disordered" evidence="1">
    <location>
        <begin position="68"/>
        <end position="93"/>
    </location>
</feature>
<keyword evidence="3" id="KW-1185">Reference proteome</keyword>
<name>A0A895XRP9_9ACTN</name>
<dbReference type="AlphaFoldDB" id="A0A895XRP9"/>
<sequence>MRTTTTGDTVPKADPAPVAARIRKGSQEATQGHSPRRLGAVVTLKRDARPPDVPSQATTHRVVRKQVVPNEGAHKQVTPDSIHKSAARANIRR</sequence>
<dbReference type="Proteomes" id="UP000662939">
    <property type="component" value="Chromosome"/>
</dbReference>